<dbReference type="Gene3D" id="2.60.40.10">
    <property type="entry name" value="Immunoglobulins"/>
    <property type="match status" value="1"/>
</dbReference>
<dbReference type="InterPro" id="IPR036116">
    <property type="entry name" value="FN3_sf"/>
</dbReference>
<dbReference type="CDD" id="cd00063">
    <property type="entry name" value="FN3"/>
    <property type="match status" value="1"/>
</dbReference>
<dbReference type="InterPro" id="IPR013783">
    <property type="entry name" value="Ig-like_fold"/>
</dbReference>
<dbReference type="InterPro" id="IPR003961">
    <property type="entry name" value="FN3_dom"/>
</dbReference>
<organism evidence="2 3">
    <name type="scientific">Saccharospirillum salsuginis</name>
    <dbReference type="NCBI Taxonomy" id="418750"/>
    <lineage>
        <taxon>Bacteria</taxon>
        <taxon>Pseudomonadati</taxon>
        <taxon>Pseudomonadota</taxon>
        <taxon>Gammaproteobacteria</taxon>
        <taxon>Oceanospirillales</taxon>
        <taxon>Saccharospirillaceae</taxon>
        <taxon>Saccharospirillum</taxon>
    </lineage>
</organism>
<dbReference type="SUPFAM" id="SSF49265">
    <property type="entry name" value="Fibronectin type III"/>
    <property type="match status" value="1"/>
</dbReference>
<gene>
    <name evidence="2" type="ORF">GCM10007392_21320</name>
</gene>
<keyword evidence="3" id="KW-1185">Reference proteome</keyword>
<reference evidence="2" key="1">
    <citation type="journal article" date="2014" name="Int. J. Syst. Evol. Microbiol.">
        <title>Complete genome sequence of Corynebacterium casei LMG S-19264T (=DSM 44701T), isolated from a smear-ripened cheese.</title>
        <authorList>
            <consortium name="US DOE Joint Genome Institute (JGI-PGF)"/>
            <person name="Walter F."/>
            <person name="Albersmeier A."/>
            <person name="Kalinowski J."/>
            <person name="Ruckert C."/>
        </authorList>
    </citation>
    <scope>NUCLEOTIDE SEQUENCE</scope>
    <source>
        <strain evidence="2">KCTC 22169</strain>
    </source>
</reference>
<proteinExistence type="predicted"/>
<feature type="domain" description="Fibronectin type-III" evidence="1">
    <location>
        <begin position="208"/>
        <end position="312"/>
    </location>
</feature>
<name>A0A918K7U6_9GAMM</name>
<protein>
    <recommendedName>
        <fullName evidence="1">Fibronectin type-III domain-containing protein</fullName>
    </recommendedName>
</protein>
<evidence type="ECO:0000259" key="1">
    <source>
        <dbReference type="PROSITE" id="PS50853"/>
    </source>
</evidence>
<evidence type="ECO:0000313" key="2">
    <source>
        <dbReference type="EMBL" id="GGX53533.1"/>
    </source>
</evidence>
<dbReference type="Proteomes" id="UP000626148">
    <property type="component" value="Unassembled WGS sequence"/>
</dbReference>
<comment type="caution">
    <text evidence="2">The sequence shown here is derived from an EMBL/GenBank/DDBJ whole genome shotgun (WGS) entry which is preliminary data.</text>
</comment>
<dbReference type="AlphaFoldDB" id="A0A918K7U6"/>
<sequence length="326" mass="35198">MALEQAALDSQGEYYLFLDTTDQKAGSVQFYINGTVVNSDNSYPYDLNGGATLATAQDMGLFVLGTNRVSAKIKGKIVDEAVFLVNAVTAEPTPDPEPVPEPEPVYTLLISTNADRSGASTLDGTLMDSTASYFIYLQTDDANADTVRFYLNGSLIQTEYDAPWDLAGGTESTATAVDMSVFVEGGNDLVADVDGVRIATANITVETPTEEPAPEPEPTPTIDVTLYWSPPATRENGDVLATSEIGGYEIRYRLDGSSDYTTVVINDGSVDQYLFQGLDDTTYQFEIAAFDQDGLYSEFVVASYNPHHVHKKPGSAGFFYQFTTGS</sequence>
<dbReference type="PROSITE" id="PS50853">
    <property type="entry name" value="FN3"/>
    <property type="match status" value="1"/>
</dbReference>
<reference evidence="2" key="2">
    <citation type="submission" date="2020-09" db="EMBL/GenBank/DDBJ databases">
        <authorList>
            <person name="Sun Q."/>
            <person name="Kim S."/>
        </authorList>
    </citation>
    <scope>NUCLEOTIDE SEQUENCE</scope>
    <source>
        <strain evidence="2">KCTC 22169</strain>
    </source>
</reference>
<dbReference type="RefSeq" id="WP_189608511.1">
    <property type="nucleotide sequence ID" value="NZ_BMXR01000004.1"/>
</dbReference>
<accession>A0A918K7U6</accession>
<dbReference type="EMBL" id="BMXR01000004">
    <property type="protein sequence ID" value="GGX53533.1"/>
    <property type="molecule type" value="Genomic_DNA"/>
</dbReference>
<evidence type="ECO:0000313" key="3">
    <source>
        <dbReference type="Proteomes" id="UP000626148"/>
    </source>
</evidence>